<proteinExistence type="predicted"/>
<evidence type="ECO:0000313" key="3">
    <source>
        <dbReference type="Proteomes" id="UP000326041"/>
    </source>
</evidence>
<evidence type="ECO:0000313" key="2">
    <source>
        <dbReference type="EMBL" id="QEV05875.1"/>
    </source>
</evidence>
<dbReference type="Pfam" id="PF01042">
    <property type="entry name" value="Ribonuc_L-PSP"/>
    <property type="match status" value="1"/>
</dbReference>
<keyword evidence="3" id="KW-1185">Reference proteome</keyword>
<accession>A0ABX6AVR2</accession>
<gene>
    <name evidence="2" type="ORF">CP972_09380</name>
</gene>
<dbReference type="Gene3D" id="3.30.1330.40">
    <property type="entry name" value="RutC-like"/>
    <property type="match status" value="1"/>
</dbReference>
<dbReference type="EMBL" id="CP023697">
    <property type="protein sequence ID" value="QEV05875.1"/>
    <property type="molecule type" value="Genomic_DNA"/>
</dbReference>
<dbReference type="InterPro" id="IPR006175">
    <property type="entry name" value="YjgF/YER057c/UK114"/>
</dbReference>
<protein>
    <submittedName>
        <fullName evidence="2">RidA family protein</fullName>
    </submittedName>
</protein>
<name>A0ABX6AVR2_9ACTN</name>
<reference evidence="2 3" key="1">
    <citation type="submission" date="2017-09" db="EMBL/GenBank/DDBJ databases">
        <authorList>
            <person name="Lee N."/>
            <person name="Cho B.-K."/>
        </authorList>
    </citation>
    <scope>NUCLEOTIDE SEQUENCE [LARGE SCALE GENOMIC DNA]</scope>
    <source>
        <strain evidence="2 3">ATCC 13879</strain>
    </source>
</reference>
<feature type="region of interest" description="Disordered" evidence="1">
    <location>
        <begin position="132"/>
        <end position="173"/>
    </location>
</feature>
<dbReference type="Proteomes" id="UP000326041">
    <property type="component" value="Chromosome"/>
</dbReference>
<sequence>MTSEAVRRVRGDSPWEESFGSARAVAAGDRVLVAGTTAFKGDVLHGEGDPYEQARAAFGSALEAIAEFGLGIDSVIRTRVYLAHVRDIDAAGRAHKELFEAVRPVTTLLVVEGFTDSRVLVAVEVEAFDATGPARRHRDRPADTGAARPAPGPADGHRDQSADSEQTLEEHDS</sequence>
<organism evidence="2 3">
    <name type="scientific">Streptomyces prasinus</name>
    <dbReference type="NCBI Taxonomy" id="67345"/>
    <lineage>
        <taxon>Bacteria</taxon>
        <taxon>Bacillati</taxon>
        <taxon>Actinomycetota</taxon>
        <taxon>Actinomycetes</taxon>
        <taxon>Kitasatosporales</taxon>
        <taxon>Streptomycetaceae</taxon>
        <taxon>Streptomyces</taxon>
    </lineage>
</organism>
<dbReference type="SUPFAM" id="SSF55298">
    <property type="entry name" value="YjgF-like"/>
    <property type="match status" value="1"/>
</dbReference>
<dbReference type="PANTHER" id="PTHR43857:SF1">
    <property type="entry name" value="YJGH FAMILY PROTEIN"/>
    <property type="match status" value="1"/>
</dbReference>
<dbReference type="InterPro" id="IPR035959">
    <property type="entry name" value="RutC-like_sf"/>
</dbReference>
<evidence type="ECO:0000256" key="1">
    <source>
        <dbReference type="SAM" id="MobiDB-lite"/>
    </source>
</evidence>
<dbReference type="PANTHER" id="PTHR43857">
    <property type="entry name" value="BLR7761 PROTEIN"/>
    <property type="match status" value="1"/>
</dbReference>